<reference evidence="8" key="1">
    <citation type="submission" date="2022-11" db="EMBL/GenBank/DDBJ databases">
        <title>Chromosomal genome sequence assembly and mating type (MAT) locus characterization of the leprose asexual lichenized fungus Lepraria neglecta (Nyl.) Erichsen.</title>
        <authorList>
            <person name="Allen J.L."/>
            <person name="Pfeffer B."/>
        </authorList>
    </citation>
    <scope>NUCLEOTIDE SEQUENCE</scope>
    <source>
        <strain evidence="8">Allen 5258</strain>
    </source>
</reference>
<dbReference type="Proteomes" id="UP001276659">
    <property type="component" value="Unassembled WGS sequence"/>
</dbReference>
<dbReference type="PROSITE" id="PS50102">
    <property type="entry name" value="RRM"/>
    <property type="match status" value="1"/>
</dbReference>
<dbReference type="Pfam" id="PF00076">
    <property type="entry name" value="RRM_1"/>
    <property type="match status" value="1"/>
</dbReference>
<keyword evidence="4" id="KW-0687">Ribonucleoprotein</keyword>
<dbReference type="SMART" id="SM00360">
    <property type="entry name" value="RRM"/>
    <property type="match status" value="1"/>
</dbReference>
<dbReference type="SUPFAM" id="SSF54928">
    <property type="entry name" value="RNA-binding domain, RBD"/>
    <property type="match status" value="1"/>
</dbReference>
<keyword evidence="2 5" id="KW-0694">RNA-binding</keyword>
<comment type="caution">
    <text evidence="8">The sequence shown here is derived from an EMBL/GenBank/DDBJ whole genome shotgun (WGS) entry which is preliminary data.</text>
</comment>
<evidence type="ECO:0000256" key="5">
    <source>
        <dbReference type="PROSITE-ProRule" id="PRU00176"/>
    </source>
</evidence>
<dbReference type="GO" id="GO:0005685">
    <property type="term" value="C:U1 snRNP"/>
    <property type="evidence" value="ECO:0007669"/>
    <property type="project" value="TreeGrafter"/>
</dbReference>
<evidence type="ECO:0000256" key="4">
    <source>
        <dbReference type="ARBA" id="ARBA00023274"/>
    </source>
</evidence>
<evidence type="ECO:0000256" key="3">
    <source>
        <dbReference type="ARBA" id="ARBA00023242"/>
    </source>
</evidence>
<evidence type="ECO:0000256" key="6">
    <source>
        <dbReference type="SAM" id="MobiDB-lite"/>
    </source>
</evidence>
<dbReference type="GO" id="GO:0071004">
    <property type="term" value="C:U2-type prespliceosome"/>
    <property type="evidence" value="ECO:0007669"/>
    <property type="project" value="TreeGrafter"/>
</dbReference>
<feature type="compositionally biased region" description="Gly residues" evidence="6">
    <location>
        <begin position="305"/>
        <end position="327"/>
    </location>
</feature>
<comment type="subcellular location">
    <subcellularLocation>
        <location evidence="1">Nucleus</location>
    </subcellularLocation>
</comment>
<feature type="domain" description="RRM" evidence="7">
    <location>
        <begin position="101"/>
        <end position="190"/>
    </location>
</feature>
<keyword evidence="3" id="KW-0539">Nucleus</keyword>
<protein>
    <recommendedName>
        <fullName evidence="7">RRM domain-containing protein</fullName>
    </recommendedName>
</protein>
<organism evidence="8 9">
    <name type="scientific">Lepraria neglecta</name>
    <dbReference type="NCBI Taxonomy" id="209136"/>
    <lineage>
        <taxon>Eukaryota</taxon>
        <taxon>Fungi</taxon>
        <taxon>Dikarya</taxon>
        <taxon>Ascomycota</taxon>
        <taxon>Pezizomycotina</taxon>
        <taxon>Lecanoromycetes</taxon>
        <taxon>OSLEUM clade</taxon>
        <taxon>Lecanoromycetidae</taxon>
        <taxon>Lecanorales</taxon>
        <taxon>Lecanorineae</taxon>
        <taxon>Stereocaulaceae</taxon>
        <taxon>Lepraria</taxon>
    </lineage>
</organism>
<keyword evidence="9" id="KW-1185">Reference proteome</keyword>
<sequence>MTHKLPPNLLALFAARPALRYLPPSDHAPEERKTNNIGGVAQYLEAIEDYKENVPYKPTESWLQRKDRIKLEKKERQEKLVLEGLSQKREEDANIRGDAFKTLFVARLSYDTTEKDLEREFGRFGPIERIRIVTDTAESKEDVKPKKKKKSHRGYAFVVYEREKDMKAAYKETDGIRIKDRRVLVDVERGRTVKGWRPRRLGGGLGGRGYTKAVPPRPMGIGGGFAAPAGPGGFGGGFRGGFGGGPRGGGFRGGFRGGDRPDFRGSRGGIGYQGGGGFGGRGGYGGGPPNGYGNGPAPPPNAPSGPGGRGGFGGGFGGPPMNGGINGGPHTDGPGGRGGYGGDPRRNDYDDRSSYRGGGGGHGGDGRSGGITGSNREPVRPRDGGFGDRGYGDRDRDRGYGHRDDSRKRPHDGDGYDDPRKRRY</sequence>
<evidence type="ECO:0000259" key="7">
    <source>
        <dbReference type="PROSITE" id="PS50102"/>
    </source>
</evidence>
<feature type="compositionally biased region" description="Gly residues" evidence="6">
    <location>
        <begin position="242"/>
        <end position="256"/>
    </location>
</feature>
<evidence type="ECO:0000313" key="9">
    <source>
        <dbReference type="Proteomes" id="UP001276659"/>
    </source>
</evidence>
<dbReference type="InterPro" id="IPR000504">
    <property type="entry name" value="RRM_dom"/>
</dbReference>
<dbReference type="InterPro" id="IPR034143">
    <property type="entry name" value="snRNP70_RRM"/>
</dbReference>
<accession>A0AAD9YYF9</accession>
<dbReference type="PANTHER" id="PTHR13952">
    <property type="entry name" value="U1 SMALL NUCLEAR RIBONUCLEOPROTEIN 70 KD"/>
    <property type="match status" value="1"/>
</dbReference>
<dbReference type="Gene3D" id="3.30.70.330">
    <property type="match status" value="1"/>
</dbReference>
<dbReference type="CDD" id="cd12236">
    <property type="entry name" value="RRM_snRNP70"/>
    <property type="match status" value="1"/>
</dbReference>
<name>A0AAD9YYF9_9LECA</name>
<dbReference type="GO" id="GO:0003729">
    <property type="term" value="F:mRNA binding"/>
    <property type="evidence" value="ECO:0007669"/>
    <property type="project" value="TreeGrafter"/>
</dbReference>
<dbReference type="InterPro" id="IPR035979">
    <property type="entry name" value="RBD_domain_sf"/>
</dbReference>
<feature type="compositionally biased region" description="Gly residues" evidence="6">
    <location>
        <begin position="266"/>
        <end position="294"/>
    </location>
</feature>
<dbReference type="InterPro" id="IPR051183">
    <property type="entry name" value="U1_U11-U12_snRNP_70-35kDa"/>
</dbReference>
<evidence type="ECO:0000313" key="8">
    <source>
        <dbReference type="EMBL" id="KAK3166997.1"/>
    </source>
</evidence>
<feature type="region of interest" description="Disordered" evidence="6">
    <location>
        <begin position="242"/>
        <end position="424"/>
    </location>
</feature>
<dbReference type="FunFam" id="3.30.70.330:FF:000298">
    <property type="entry name" value="U1 small nuclear ribonucleoprotein 70 kDa"/>
    <property type="match status" value="1"/>
</dbReference>
<dbReference type="InterPro" id="IPR022023">
    <property type="entry name" value="U1snRNP70_N"/>
</dbReference>
<proteinExistence type="predicted"/>
<dbReference type="Pfam" id="PF12220">
    <property type="entry name" value="U1snRNP70_N"/>
    <property type="match status" value="1"/>
</dbReference>
<feature type="compositionally biased region" description="Basic and acidic residues" evidence="6">
    <location>
        <begin position="343"/>
        <end position="354"/>
    </location>
</feature>
<gene>
    <name evidence="8" type="ORF">OEA41_010122</name>
</gene>
<dbReference type="InterPro" id="IPR012677">
    <property type="entry name" value="Nucleotide-bd_a/b_plait_sf"/>
</dbReference>
<dbReference type="GO" id="GO:0030619">
    <property type="term" value="F:U1 snRNA binding"/>
    <property type="evidence" value="ECO:0007669"/>
    <property type="project" value="InterPro"/>
</dbReference>
<dbReference type="AlphaFoldDB" id="A0AAD9YYF9"/>
<dbReference type="EMBL" id="JASNWA010000011">
    <property type="protein sequence ID" value="KAK3166997.1"/>
    <property type="molecule type" value="Genomic_DNA"/>
</dbReference>
<feature type="compositionally biased region" description="Gly residues" evidence="6">
    <location>
        <begin position="333"/>
        <end position="342"/>
    </location>
</feature>
<evidence type="ECO:0000256" key="1">
    <source>
        <dbReference type="ARBA" id="ARBA00004123"/>
    </source>
</evidence>
<feature type="compositionally biased region" description="Basic and acidic residues" evidence="6">
    <location>
        <begin position="377"/>
        <end position="424"/>
    </location>
</feature>
<dbReference type="GO" id="GO:0071011">
    <property type="term" value="C:precatalytic spliceosome"/>
    <property type="evidence" value="ECO:0007669"/>
    <property type="project" value="TreeGrafter"/>
</dbReference>
<dbReference type="PANTHER" id="PTHR13952:SF5">
    <property type="entry name" value="U1 SMALL NUCLEAR RIBONUCLEOPROTEIN 70 KDA"/>
    <property type="match status" value="1"/>
</dbReference>
<feature type="compositionally biased region" description="Gly residues" evidence="6">
    <location>
        <begin position="356"/>
        <end position="372"/>
    </location>
</feature>
<dbReference type="GO" id="GO:0000398">
    <property type="term" value="P:mRNA splicing, via spliceosome"/>
    <property type="evidence" value="ECO:0007669"/>
    <property type="project" value="TreeGrafter"/>
</dbReference>
<evidence type="ECO:0000256" key="2">
    <source>
        <dbReference type="ARBA" id="ARBA00022884"/>
    </source>
</evidence>